<gene>
    <name evidence="1" type="ORF">ABT404_49260</name>
</gene>
<name>A0ABV1XEA6_9ACTN</name>
<dbReference type="Gene3D" id="3.40.630.30">
    <property type="match status" value="1"/>
</dbReference>
<sequence length="67" mass="7327">MSLHVAHTAELDPADLRAARALLHEAFGGDFADTDWEHGLGGLHALVRDEAGRGASRRSRGRRSRPR</sequence>
<keyword evidence="2" id="KW-1185">Reference proteome</keyword>
<dbReference type="EMBL" id="JBEPEK010000792">
    <property type="protein sequence ID" value="MER7187367.1"/>
    <property type="molecule type" value="Genomic_DNA"/>
</dbReference>
<protein>
    <submittedName>
        <fullName evidence="1">Aminoglycoside 2'-N-acetyltransferase</fullName>
    </submittedName>
</protein>
<accession>A0ABV1XEA6</accession>
<dbReference type="Proteomes" id="UP001474181">
    <property type="component" value="Unassembled WGS sequence"/>
</dbReference>
<evidence type="ECO:0000313" key="2">
    <source>
        <dbReference type="Proteomes" id="UP001474181"/>
    </source>
</evidence>
<organism evidence="1 2">
    <name type="scientific">Streptomyces hyaluromycini</name>
    <dbReference type="NCBI Taxonomy" id="1377993"/>
    <lineage>
        <taxon>Bacteria</taxon>
        <taxon>Bacillati</taxon>
        <taxon>Actinomycetota</taxon>
        <taxon>Actinomycetes</taxon>
        <taxon>Kitasatosporales</taxon>
        <taxon>Streptomycetaceae</taxon>
        <taxon>Streptomyces</taxon>
    </lineage>
</organism>
<feature type="non-terminal residue" evidence="1">
    <location>
        <position position="67"/>
    </location>
</feature>
<evidence type="ECO:0000313" key="1">
    <source>
        <dbReference type="EMBL" id="MER7187367.1"/>
    </source>
</evidence>
<proteinExistence type="predicted"/>
<comment type="caution">
    <text evidence="1">The sequence shown here is derived from an EMBL/GenBank/DDBJ whole genome shotgun (WGS) entry which is preliminary data.</text>
</comment>
<reference evidence="1 2" key="1">
    <citation type="submission" date="2024-06" db="EMBL/GenBank/DDBJ databases">
        <title>The Natural Products Discovery Center: Release of the First 8490 Sequenced Strains for Exploring Actinobacteria Biosynthetic Diversity.</title>
        <authorList>
            <person name="Kalkreuter E."/>
            <person name="Kautsar S.A."/>
            <person name="Yang D."/>
            <person name="Bader C.D."/>
            <person name="Teijaro C.N."/>
            <person name="Fluegel L."/>
            <person name="Davis C.M."/>
            <person name="Simpson J.R."/>
            <person name="Lauterbach L."/>
            <person name="Steele A.D."/>
            <person name="Gui C."/>
            <person name="Meng S."/>
            <person name="Li G."/>
            <person name="Viehrig K."/>
            <person name="Ye F."/>
            <person name="Su P."/>
            <person name="Kiefer A.F."/>
            <person name="Nichols A."/>
            <person name="Cepeda A.J."/>
            <person name="Yan W."/>
            <person name="Fan B."/>
            <person name="Jiang Y."/>
            <person name="Adhikari A."/>
            <person name="Zheng C.-J."/>
            <person name="Schuster L."/>
            <person name="Cowan T.M."/>
            <person name="Smanski M.J."/>
            <person name="Chevrette M.G."/>
            <person name="De Carvalho L.P.S."/>
            <person name="Shen B."/>
        </authorList>
    </citation>
    <scope>NUCLEOTIDE SEQUENCE [LARGE SCALE GENOMIC DNA]</scope>
    <source>
        <strain evidence="1 2">NPDC000234</strain>
    </source>
</reference>